<name>A0A7J6W9V4_THATH</name>
<comment type="caution">
    <text evidence="2">The sequence shown here is derived from an EMBL/GenBank/DDBJ whole genome shotgun (WGS) entry which is preliminary data.</text>
</comment>
<reference evidence="2 3" key="1">
    <citation type="submission" date="2020-06" db="EMBL/GenBank/DDBJ databases">
        <title>Transcriptomic and genomic resources for Thalictrum thalictroides and T. hernandezii: Facilitating candidate gene discovery in an emerging model plant lineage.</title>
        <authorList>
            <person name="Arias T."/>
            <person name="Riano-Pachon D.M."/>
            <person name="Di Stilio V.S."/>
        </authorList>
    </citation>
    <scope>NUCLEOTIDE SEQUENCE [LARGE SCALE GENOMIC DNA]</scope>
    <source>
        <strain evidence="3">cv. WT478/WT964</strain>
        <tissue evidence="2">Leaves</tissue>
    </source>
</reference>
<feature type="transmembrane region" description="Helical" evidence="1">
    <location>
        <begin position="53"/>
        <end position="72"/>
    </location>
</feature>
<protein>
    <submittedName>
        <fullName evidence="2">Uncharacterized protein</fullName>
    </submittedName>
</protein>
<gene>
    <name evidence="2" type="ORF">FRX31_016200</name>
</gene>
<evidence type="ECO:0000256" key="1">
    <source>
        <dbReference type="SAM" id="Phobius"/>
    </source>
</evidence>
<evidence type="ECO:0000313" key="3">
    <source>
        <dbReference type="Proteomes" id="UP000554482"/>
    </source>
</evidence>
<keyword evidence="1" id="KW-1133">Transmembrane helix</keyword>
<accession>A0A7J6W9V4</accession>
<dbReference type="AlphaFoldDB" id="A0A7J6W9V4"/>
<dbReference type="Proteomes" id="UP000554482">
    <property type="component" value="Unassembled WGS sequence"/>
</dbReference>
<keyword evidence="1" id="KW-0812">Transmembrane</keyword>
<dbReference type="EMBL" id="JABWDY010019007">
    <property type="protein sequence ID" value="KAF5194216.1"/>
    <property type="molecule type" value="Genomic_DNA"/>
</dbReference>
<evidence type="ECO:0000313" key="2">
    <source>
        <dbReference type="EMBL" id="KAF5194216.1"/>
    </source>
</evidence>
<sequence>MNNKRRYGVIMSTTELMNHEEVLATLSEDDRKDVAFEKAMEEDEELKKELQEVLLVIMVGNMVLVAIFRLRVDLRMTLKAMRRLTHLNFLLIDDDYLELSEIGILHDGSTIKGPHLGL</sequence>
<keyword evidence="1" id="KW-0472">Membrane</keyword>
<keyword evidence="3" id="KW-1185">Reference proteome</keyword>
<proteinExistence type="predicted"/>
<organism evidence="2 3">
    <name type="scientific">Thalictrum thalictroides</name>
    <name type="common">Rue-anemone</name>
    <name type="synonym">Anemone thalictroides</name>
    <dbReference type="NCBI Taxonomy" id="46969"/>
    <lineage>
        <taxon>Eukaryota</taxon>
        <taxon>Viridiplantae</taxon>
        <taxon>Streptophyta</taxon>
        <taxon>Embryophyta</taxon>
        <taxon>Tracheophyta</taxon>
        <taxon>Spermatophyta</taxon>
        <taxon>Magnoliopsida</taxon>
        <taxon>Ranunculales</taxon>
        <taxon>Ranunculaceae</taxon>
        <taxon>Thalictroideae</taxon>
        <taxon>Thalictrum</taxon>
    </lineage>
</organism>